<dbReference type="Pfam" id="PF13899">
    <property type="entry name" value="Thioredoxin_7"/>
    <property type="match status" value="1"/>
</dbReference>
<keyword evidence="4" id="KW-1185">Reference proteome</keyword>
<proteinExistence type="predicted"/>
<protein>
    <submittedName>
        <fullName evidence="3">Thioredoxin family protein</fullName>
    </submittedName>
</protein>
<dbReference type="OrthoDB" id="9811036at2"/>
<dbReference type="EMBL" id="NQXA01000001">
    <property type="protein sequence ID" value="PHQ30877.1"/>
    <property type="molecule type" value="Genomic_DNA"/>
</dbReference>
<evidence type="ECO:0000313" key="4">
    <source>
        <dbReference type="Proteomes" id="UP000229433"/>
    </source>
</evidence>
<dbReference type="SUPFAM" id="SSF52833">
    <property type="entry name" value="Thioredoxin-like"/>
    <property type="match status" value="1"/>
</dbReference>
<feature type="chain" id="PRO_5013820773" evidence="2">
    <location>
        <begin position="18"/>
        <end position="155"/>
    </location>
</feature>
<dbReference type="AlphaFoldDB" id="A0A2G1VVR7"/>
<organism evidence="3 4">
    <name type="scientific">Leeuwenhoekiella nanhaiensis</name>
    <dbReference type="NCBI Taxonomy" id="1655491"/>
    <lineage>
        <taxon>Bacteria</taxon>
        <taxon>Pseudomonadati</taxon>
        <taxon>Bacteroidota</taxon>
        <taxon>Flavobacteriia</taxon>
        <taxon>Flavobacteriales</taxon>
        <taxon>Flavobacteriaceae</taxon>
        <taxon>Leeuwenhoekiella</taxon>
    </lineage>
</organism>
<gene>
    <name evidence="3" type="ORF">CJ305_01210</name>
</gene>
<dbReference type="RefSeq" id="WP_099644416.1">
    <property type="nucleotide sequence ID" value="NZ_KZ319287.1"/>
</dbReference>
<dbReference type="PROSITE" id="PS00194">
    <property type="entry name" value="THIOREDOXIN_1"/>
    <property type="match status" value="1"/>
</dbReference>
<dbReference type="InterPro" id="IPR017937">
    <property type="entry name" value="Thioredoxin_CS"/>
</dbReference>
<keyword evidence="2" id="KW-0732">Signal</keyword>
<comment type="caution">
    <text evidence="3">The sequence shown here is derived from an EMBL/GenBank/DDBJ whole genome shotgun (WGS) entry which is preliminary data.</text>
</comment>
<evidence type="ECO:0000313" key="3">
    <source>
        <dbReference type="EMBL" id="PHQ30877.1"/>
    </source>
</evidence>
<evidence type="ECO:0000256" key="2">
    <source>
        <dbReference type="SAM" id="SignalP"/>
    </source>
</evidence>
<name>A0A2G1VVR7_9FLAO</name>
<dbReference type="Gene3D" id="3.40.30.10">
    <property type="entry name" value="Glutaredoxin"/>
    <property type="match status" value="1"/>
</dbReference>
<evidence type="ECO:0000256" key="1">
    <source>
        <dbReference type="ARBA" id="ARBA00023284"/>
    </source>
</evidence>
<keyword evidence="1" id="KW-0676">Redox-active center</keyword>
<feature type="signal peptide" evidence="2">
    <location>
        <begin position="1"/>
        <end position="17"/>
    </location>
</feature>
<accession>A0A2G1VVR7</accession>
<reference evidence="3 4" key="1">
    <citation type="submission" date="2017-08" db="EMBL/GenBank/DDBJ databases">
        <title>The whole genome shortgun sequences of strain Leeuwenhoekiella nanhaiensis G18 from the South China Sea.</title>
        <authorList>
            <person name="Liu Q."/>
        </authorList>
    </citation>
    <scope>NUCLEOTIDE SEQUENCE [LARGE SCALE GENOMIC DNA]</scope>
    <source>
        <strain evidence="3 4">G18</strain>
    </source>
</reference>
<dbReference type="InterPro" id="IPR036249">
    <property type="entry name" value="Thioredoxin-like_sf"/>
</dbReference>
<dbReference type="Proteomes" id="UP000229433">
    <property type="component" value="Unassembled WGS sequence"/>
</dbReference>
<sequence>MKTILLFLFLACGSLAAQERAQINWLSWEELDSALVTKPKKTLVFFHADWCAYCKKIDRVVFTKPEVIQKLNTDYYAVRMDVETTDSIHFDGKTFTNTQALTRRNGVHDLALLLGTRPQKSFSLPVTLILNEDFTIEKRIFNYYTSALLLGFLAY</sequence>